<reference evidence="3" key="1">
    <citation type="journal article" date="2019" name="Int. J. Syst. Evol. Microbiol.">
        <title>The Global Catalogue of Microorganisms (GCM) 10K type strain sequencing project: providing services to taxonomists for standard genome sequencing and annotation.</title>
        <authorList>
            <consortium name="The Broad Institute Genomics Platform"/>
            <consortium name="The Broad Institute Genome Sequencing Center for Infectious Disease"/>
            <person name="Wu L."/>
            <person name="Ma J."/>
        </authorList>
    </citation>
    <scope>NUCLEOTIDE SEQUENCE [LARGE SCALE GENOMIC DNA]</scope>
    <source>
        <strain evidence="3">CCM 8725</strain>
    </source>
</reference>
<evidence type="ECO:0000313" key="2">
    <source>
        <dbReference type="EMBL" id="MFD2409226.1"/>
    </source>
</evidence>
<sequence length="275" mass="29920">MNKLYKPSCLLLLSLLIVLTLSFPAGPASAAATVITSSVQASFDLTAAKADSTSRARMKSQFTELTALSAGYDSREVQIRTLHDQNAEALNAARESIKNMDQASITRLSAAVSSAKQRYQPLFDQYSALNKRISLLKRLKDKTLNSVLKAQSEAMKLLVQMARQEIRDKEALLKAAKDTRTRRMAAARRTLAGIDRPQSLIKSQKSAGSALNKRLTADWSDFKAAIRKQNPALAGQSLSSMVSGYKQIAAGKLKILEYEQTIAGVIAATLRQTGS</sequence>
<protein>
    <submittedName>
        <fullName evidence="2">Uncharacterized protein</fullName>
    </submittedName>
</protein>
<name>A0ABW5F4Q2_9BACL</name>
<gene>
    <name evidence="2" type="ORF">ACFSX3_05060</name>
</gene>
<keyword evidence="3" id="KW-1185">Reference proteome</keyword>
<dbReference type="Proteomes" id="UP001597448">
    <property type="component" value="Unassembled WGS sequence"/>
</dbReference>
<accession>A0ABW5F4Q2</accession>
<evidence type="ECO:0000313" key="3">
    <source>
        <dbReference type="Proteomes" id="UP001597448"/>
    </source>
</evidence>
<comment type="caution">
    <text evidence="2">The sequence shown here is derived from an EMBL/GenBank/DDBJ whole genome shotgun (WGS) entry which is preliminary data.</text>
</comment>
<evidence type="ECO:0000256" key="1">
    <source>
        <dbReference type="SAM" id="SignalP"/>
    </source>
</evidence>
<dbReference type="RefSeq" id="WP_209992873.1">
    <property type="nucleotide sequence ID" value="NZ_JBHSVQ010000001.1"/>
</dbReference>
<proteinExistence type="predicted"/>
<feature type="chain" id="PRO_5045969238" evidence="1">
    <location>
        <begin position="31"/>
        <end position="275"/>
    </location>
</feature>
<feature type="signal peptide" evidence="1">
    <location>
        <begin position="1"/>
        <end position="30"/>
    </location>
</feature>
<organism evidence="2 3">
    <name type="scientific">Paenibacillus rhizoplanae</name>
    <dbReference type="NCBI Taxonomy" id="1917181"/>
    <lineage>
        <taxon>Bacteria</taxon>
        <taxon>Bacillati</taxon>
        <taxon>Bacillota</taxon>
        <taxon>Bacilli</taxon>
        <taxon>Bacillales</taxon>
        <taxon>Paenibacillaceae</taxon>
        <taxon>Paenibacillus</taxon>
    </lineage>
</organism>
<keyword evidence="1" id="KW-0732">Signal</keyword>
<dbReference type="EMBL" id="JBHUKY010000013">
    <property type="protein sequence ID" value="MFD2409226.1"/>
    <property type="molecule type" value="Genomic_DNA"/>
</dbReference>